<comment type="similarity">
    <text evidence="6">Belongs to the ABC-2 integral membrane protein family.</text>
</comment>
<feature type="transmembrane region" description="Helical" evidence="6">
    <location>
        <begin position="77"/>
        <end position="102"/>
    </location>
</feature>
<evidence type="ECO:0000256" key="1">
    <source>
        <dbReference type="ARBA" id="ARBA00004141"/>
    </source>
</evidence>
<name>A0A2U3P254_9MYCO</name>
<accession>A0A2U3P254</accession>
<dbReference type="InterPro" id="IPR000412">
    <property type="entry name" value="ABC_2_transport"/>
</dbReference>
<dbReference type="EMBL" id="FUEZ01000003">
    <property type="protein sequence ID" value="SPM37839.1"/>
    <property type="molecule type" value="Genomic_DNA"/>
</dbReference>
<dbReference type="PANTHER" id="PTHR43027">
    <property type="entry name" value="DOXORUBICIN RESISTANCE ABC TRANSPORTER PERMEASE PROTEIN DRRC-RELATED"/>
    <property type="match status" value="1"/>
</dbReference>
<dbReference type="STRING" id="1841861.GCA_900157365_04214"/>
<feature type="transmembrane region" description="Helical" evidence="6">
    <location>
        <begin position="44"/>
        <end position="65"/>
    </location>
</feature>
<dbReference type="InterPro" id="IPR005943">
    <property type="entry name" value="Daunbcin-R_C"/>
</dbReference>
<evidence type="ECO:0000313" key="9">
    <source>
        <dbReference type="EMBL" id="SPM37874.1"/>
    </source>
</evidence>
<dbReference type="PANTHER" id="PTHR43027:SF1">
    <property type="entry name" value="DOXORUBICIN RESISTANCE ABC TRANSPORTER PERMEASE PROTEIN DRRC-RELATED"/>
    <property type="match status" value="1"/>
</dbReference>
<keyword evidence="3 6" id="KW-1133">Transmembrane helix</keyword>
<feature type="domain" description="ABC transmembrane type-2" evidence="7">
    <location>
        <begin position="45"/>
        <end position="272"/>
    </location>
</feature>
<dbReference type="GO" id="GO:0140359">
    <property type="term" value="F:ABC-type transporter activity"/>
    <property type="evidence" value="ECO:0007669"/>
    <property type="project" value="InterPro"/>
</dbReference>
<dbReference type="Pfam" id="PF01061">
    <property type="entry name" value="ABC2_membrane"/>
    <property type="match status" value="1"/>
</dbReference>
<dbReference type="GO" id="GO:0046677">
    <property type="term" value="P:response to antibiotic"/>
    <property type="evidence" value="ECO:0007669"/>
    <property type="project" value="UniProtKB-KW"/>
</dbReference>
<keyword evidence="2 6" id="KW-0812">Transmembrane</keyword>
<proteinExistence type="inferred from homology"/>
<feature type="transmembrane region" description="Helical" evidence="6">
    <location>
        <begin position="132"/>
        <end position="151"/>
    </location>
</feature>
<dbReference type="GO" id="GO:0043190">
    <property type="term" value="C:ATP-binding cassette (ABC) transporter complex"/>
    <property type="evidence" value="ECO:0007669"/>
    <property type="project" value="InterPro"/>
</dbReference>
<dbReference type="NCBIfam" id="TIGR01248">
    <property type="entry name" value="drrC"/>
    <property type="match status" value="1"/>
</dbReference>
<keyword evidence="10" id="KW-1185">Reference proteome</keyword>
<keyword evidence="4 6" id="KW-0472">Membrane</keyword>
<feature type="transmembrane region" description="Helical" evidence="6">
    <location>
        <begin position="157"/>
        <end position="182"/>
    </location>
</feature>
<protein>
    <recommendedName>
        <fullName evidence="6">Transport permease protein</fullName>
    </recommendedName>
</protein>
<dbReference type="GO" id="GO:1900753">
    <property type="term" value="P:doxorubicin transport"/>
    <property type="evidence" value="ECO:0007669"/>
    <property type="project" value="InterPro"/>
</dbReference>
<evidence type="ECO:0000256" key="6">
    <source>
        <dbReference type="RuleBase" id="RU361157"/>
    </source>
</evidence>
<dbReference type="PROSITE" id="PS51012">
    <property type="entry name" value="ABC_TM2"/>
    <property type="match status" value="1"/>
</dbReference>
<feature type="transmembrane region" description="Helical" evidence="6">
    <location>
        <begin position="189"/>
        <end position="211"/>
    </location>
</feature>
<dbReference type="InterPro" id="IPR052902">
    <property type="entry name" value="ABC-2_transporter"/>
</dbReference>
<keyword evidence="6" id="KW-0813">Transport</keyword>
<dbReference type="InterPro" id="IPR047817">
    <property type="entry name" value="ABC2_TM_bact-type"/>
</dbReference>
<evidence type="ECO:0000259" key="7">
    <source>
        <dbReference type="PROSITE" id="PS51012"/>
    </source>
</evidence>
<feature type="transmembrane region" description="Helical" evidence="6">
    <location>
        <begin position="247"/>
        <end position="266"/>
    </location>
</feature>
<dbReference type="NCBIfam" id="TIGR00025">
    <property type="entry name" value="Mtu_efflux"/>
    <property type="match status" value="1"/>
</dbReference>
<sequence length="276" mass="29889">MTLVYEETAPRSADRRVHENSARVLLPQTLVQTRRILLKWARDLTTVIMVTALPVLFLITLNIVLGHAISQITGHSALYGTVPMNALAAAINGSAVGAIGLIGERDDGLLRRLWVVPVHRASGICSRIAAEIVRTMITTVVVVAAGMILGFRFQQGVLATLAWLAVPVLFGLAFATLITTIAWYASRNFLLEAITLVHLLAVLFSTGFLPLDQFPKWVRPVVAHQPISYAIDAMRGLSLGGPVRGPMIATLLWVGGITAVCIAPTLRGYRQASTRR</sequence>
<dbReference type="InterPro" id="IPR013525">
    <property type="entry name" value="ABC2_TM"/>
</dbReference>
<evidence type="ECO:0000256" key="2">
    <source>
        <dbReference type="ARBA" id="ARBA00022692"/>
    </source>
</evidence>
<dbReference type="PIRSF" id="PIRSF006648">
    <property type="entry name" value="DrrB"/>
    <property type="match status" value="1"/>
</dbReference>
<reference evidence="8 10" key="1">
    <citation type="submission" date="2017-01" db="EMBL/GenBank/DDBJ databases">
        <authorList>
            <consortium name="Urmite Genomes"/>
        </authorList>
    </citation>
    <scope>NUCLEOTIDE SEQUENCE [LARGE SCALE GENOMIC DNA]</scope>
    <source>
        <strain evidence="8 10">AB215</strain>
    </source>
</reference>
<keyword evidence="5" id="KW-0046">Antibiotic resistance</keyword>
<comment type="subcellular location">
    <subcellularLocation>
        <location evidence="6">Cell membrane</location>
        <topology evidence="6">Multi-pass membrane protein</topology>
    </subcellularLocation>
    <subcellularLocation>
        <location evidence="1">Membrane</location>
        <topology evidence="1">Multi-pass membrane protein</topology>
    </subcellularLocation>
</comment>
<dbReference type="GO" id="GO:0043215">
    <property type="term" value="P:daunorubicin transport"/>
    <property type="evidence" value="ECO:0007669"/>
    <property type="project" value="InterPro"/>
</dbReference>
<gene>
    <name evidence="8" type="ORF">MNAB215_12</name>
    <name evidence="9" type="ORF">MNAB215_47</name>
</gene>
<organism evidence="8 10">
    <name type="scientific">Mycobacterium numidiamassiliense</name>
    <dbReference type="NCBI Taxonomy" id="1841861"/>
    <lineage>
        <taxon>Bacteria</taxon>
        <taxon>Bacillati</taxon>
        <taxon>Actinomycetota</taxon>
        <taxon>Actinomycetes</taxon>
        <taxon>Mycobacteriales</taxon>
        <taxon>Mycobacteriaceae</taxon>
        <taxon>Mycobacterium</taxon>
    </lineage>
</organism>
<evidence type="ECO:0000256" key="4">
    <source>
        <dbReference type="ARBA" id="ARBA00023136"/>
    </source>
</evidence>
<dbReference type="EMBL" id="FUEZ01000003">
    <property type="protein sequence ID" value="SPM37874.1"/>
    <property type="molecule type" value="Genomic_DNA"/>
</dbReference>
<evidence type="ECO:0000256" key="5">
    <source>
        <dbReference type="ARBA" id="ARBA00023251"/>
    </source>
</evidence>
<dbReference type="Proteomes" id="UP000240424">
    <property type="component" value="Unassembled WGS sequence"/>
</dbReference>
<keyword evidence="6" id="KW-1003">Cell membrane</keyword>
<dbReference type="InterPro" id="IPR004377">
    <property type="entry name" value="ABC_transpt_DrrB/DrrC"/>
</dbReference>
<dbReference type="AlphaFoldDB" id="A0A2U3P254"/>
<evidence type="ECO:0000256" key="3">
    <source>
        <dbReference type="ARBA" id="ARBA00022989"/>
    </source>
</evidence>
<evidence type="ECO:0000313" key="8">
    <source>
        <dbReference type="EMBL" id="SPM37839.1"/>
    </source>
</evidence>
<evidence type="ECO:0000313" key="10">
    <source>
        <dbReference type="Proteomes" id="UP000240424"/>
    </source>
</evidence>